<name>A0A7W4KEX6_9PROT</name>
<organism evidence="2 3">
    <name type="scientific">Gluconacetobacter takamatsuzukensis</name>
    <dbReference type="NCBI Taxonomy" id="1286190"/>
    <lineage>
        <taxon>Bacteria</taxon>
        <taxon>Pseudomonadati</taxon>
        <taxon>Pseudomonadota</taxon>
        <taxon>Alphaproteobacteria</taxon>
        <taxon>Acetobacterales</taxon>
        <taxon>Acetobacteraceae</taxon>
        <taxon>Gluconacetobacter</taxon>
    </lineage>
</organism>
<gene>
    <name evidence="2" type="ORF">HLH27_11705</name>
</gene>
<proteinExistence type="predicted"/>
<feature type="region of interest" description="Disordered" evidence="1">
    <location>
        <begin position="1"/>
        <end position="53"/>
    </location>
</feature>
<sequence>MDPTRAMPPARFGAIPQDRRQAPGLFPKRGRIPPRKYHAPHMPNQPSHHGCVRDRAQNSGEAAKDAFFISGRSIILQCREILERQKTFSSFSEEKEAKKTFIRSGTSYAPGAWLLTESKFPGSFFKKEQASPRRGPGYPPHEAGGTAWSTNIS</sequence>
<dbReference type="AlphaFoldDB" id="A0A7W4KEX6"/>
<feature type="region of interest" description="Disordered" evidence="1">
    <location>
        <begin position="125"/>
        <end position="153"/>
    </location>
</feature>
<keyword evidence="3" id="KW-1185">Reference proteome</keyword>
<dbReference type="Proteomes" id="UP000540556">
    <property type="component" value="Unassembled WGS sequence"/>
</dbReference>
<comment type="caution">
    <text evidence="2">The sequence shown here is derived from an EMBL/GenBank/DDBJ whole genome shotgun (WGS) entry which is preliminary data.</text>
</comment>
<evidence type="ECO:0000256" key="1">
    <source>
        <dbReference type="SAM" id="MobiDB-lite"/>
    </source>
</evidence>
<reference evidence="2 3" key="1">
    <citation type="submission" date="2020-04" db="EMBL/GenBank/DDBJ databases">
        <title>Description of novel Gluconacetobacter.</title>
        <authorList>
            <person name="Sombolestani A."/>
        </authorList>
    </citation>
    <scope>NUCLEOTIDE SEQUENCE [LARGE SCALE GENOMIC DNA]</scope>
    <source>
        <strain evidence="2 3">LMG 27800</strain>
    </source>
</reference>
<accession>A0A7W4KEX6</accession>
<dbReference type="RefSeq" id="WP_182950204.1">
    <property type="nucleotide sequence ID" value="NZ_JABEQK010000008.1"/>
</dbReference>
<evidence type="ECO:0000313" key="2">
    <source>
        <dbReference type="EMBL" id="MBB2205677.1"/>
    </source>
</evidence>
<protein>
    <submittedName>
        <fullName evidence="2">Uncharacterized protein</fullName>
    </submittedName>
</protein>
<evidence type="ECO:0000313" key="3">
    <source>
        <dbReference type="Proteomes" id="UP000540556"/>
    </source>
</evidence>
<dbReference type="EMBL" id="JABEQK010000008">
    <property type="protein sequence ID" value="MBB2205677.1"/>
    <property type="molecule type" value="Genomic_DNA"/>
</dbReference>
<feature type="compositionally biased region" description="Basic residues" evidence="1">
    <location>
        <begin position="28"/>
        <end position="39"/>
    </location>
</feature>